<feature type="region of interest" description="Disordered" evidence="1">
    <location>
        <begin position="159"/>
        <end position="179"/>
    </location>
</feature>
<feature type="region of interest" description="Disordered" evidence="1">
    <location>
        <begin position="37"/>
        <end position="117"/>
    </location>
</feature>
<protein>
    <submittedName>
        <fullName evidence="2">Splicing factor</fullName>
    </submittedName>
</protein>
<feature type="compositionally biased region" description="Polar residues" evidence="1">
    <location>
        <begin position="88"/>
        <end position="99"/>
    </location>
</feature>
<sequence>MPGRPRKLRIKHVTERVNVITRSGRMITCHNCWEKGHNKKGCNKEKQPKPTVEKRAPGRKKAGSNFVFQTCDKDGGDADPSSAGPSVADSTGSGTQTITEDLIVADPTDDIPTQQSKTSDTVKIIEDAIATGRLKTAGLKRRYKSERIAKRAKAFQFGKDGAGSGPDNAWDMDDVLAEK</sequence>
<evidence type="ECO:0000256" key="1">
    <source>
        <dbReference type="SAM" id="MobiDB-lite"/>
    </source>
</evidence>
<name>A0A699QEM8_TANCI</name>
<dbReference type="EMBL" id="BKCJ011027837">
    <property type="protein sequence ID" value="GFC70184.1"/>
    <property type="molecule type" value="Genomic_DNA"/>
</dbReference>
<accession>A0A699QEM8</accession>
<organism evidence="2">
    <name type="scientific">Tanacetum cinerariifolium</name>
    <name type="common">Dalmatian daisy</name>
    <name type="synonym">Chrysanthemum cinerariifolium</name>
    <dbReference type="NCBI Taxonomy" id="118510"/>
    <lineage>
        <taxon>Eukaryota</taxon>
        <taxon>Viridiplantae</taxon>
        <taxon>Streptophyta</taxon>
        <taxon>Embryophyta</taxon>
        <taxon>Tracheophyta</taxon>
        <taxon>Spermatophyta</taxon>
        <taxon>Magnoliopsida</taxon>
        <taxon>eudicotyledons</taxon>
        <taxon>Gunneridae</taxon>
        <taxon>Pentapetalae</taxon>
        <taxon>asterids</taxon>
        <taxon>campanulids</taxon>
        <taxon>Asterales</taxon>
        <taxon>Asteraceae</taxon>
        <taxon>Asteroideae</taxon>
        <taxon>Anthemideae</taxon>
        <taxon>Anthemidinae</taxon>
        <taxon>Tanacetum</taxon>
    </lineage>
</organism>
<gene>
    <name evidence="2" type="ORF">Tci_842154</name>
</gene>
<evidence type="ECO:0000313" key="2">
    <source>
        <dbReference type="EMBL" id="GFC70184.1"/>
    </source>
</evidence>
<feature type="compositionally biased region" description="Basic and acidic residues" evidence="1">
    <location>
        <begin position="37"/>
        <end position="56"/>
    </location>
</feature>
<comment type="caution">
    <text evidence="2">The sequence shown here is derived from an EMBL/GenBank/DDBJ whole genome shotgun (WGS) entry which is preliminary data.</text>
</comment>
<reference evidence="2" key="1">
    <citation type="journal article" date="2019" name="Sci. Rep.">
        <title>Draft genome of Tanacetum cinerariifolium, the natural source of mosquito coil.</title>
        <authorList>
            <person name="Yamashiro T."/>
            <person name="Shiraishi A."/>
            <person name="Satake H."/>
            <person name="Nakayama K."/>
        </authorList>
    </citation>
    <scope>NUCLEOTIDE SEQUENCE</scope>
</reference>
<proteinExistence type="predicted"/>
<feature type="compositionally biased region" description="Acidic residues" evidence="1">
    <location>
        <begin position="170"/>
        <end position="179"/>
    </location>
</feature>
<dbReference type="AlphaFoldDB" id="A0A699QEM8"/>